<dbReference type="HAMAP" id="MF_00123">
    <property type="entry name" value="Arg_tRNA_synth"/>
    <property type="match status" value="1"/>
</dbReference>
<dbReference type="FunFam" id="3.40.50.620:FF:000058">
    <property type="entry name" value="Mitochondrial arginyl-tRNA synthetase"/>
    <property type="match status" value="1"/>
</dbReference>
<keyword evidence="5 10" id="KW-0067">ATP-binding</keyword>
<proteinExistence type="inferred from homology"/>
<dbReference type="EMBL" id="HG793130">
    <property type="protein sequence ID" value="CDK28913.1"/>
    <property type="molecule type" value="Genomic_DNA"/>
</dbReference>
<sequence length="671" mass="75574">MLKRGLKAVFFTHLPLYRAPISIYSFSSKRYQRAMSTSVGQVTASLQKLNLEVPPAVEGSYPDGNIVDLGRNYITKHLAELTGVDAKIVFPALEWSTTLDKGDLLVALPRLRLKGDLNALAEKIASDFPLGGYLSKVVPQGKFLQFWFDDQMLLSLVTKEILDKGAQYGSAPIGVGKKIIVEFSSPNIAKPFHAGHLRSTIIGGFLSNLYEKLGWDVVRLNYLGDWGKQFGVLAVGFAKYGSEEKLADDPIDHLFQVYVAINNDIKAEKEAGVAEADSIDEQARAFFKKLSDGDQDAYKLWAKFRDLSIERYIDTYARLNIKFDSYSGESQVPQELMEGATKTLREKGLITEDRGALLVDLAPFDKKLGKVLVQKTDGTSLYLTRDIGAATDRKAKYNFDKMIYVIASQQDLHVKQFFKILDLMGYEWANPKKEQLLHVNFGMVLGMSTRAGTVVFLNDILNTTKEKMLEIMKRNEDKYAQVEDAENVADLIGIAAVMIQDMSAKRVYNYEFSWDRMLSFEGDTGPYLQYAHSRLKSIERLAGIPEEEYLNAKMDLAVILGNEPKESDFPAEEYAKELEAYEYRKQKVSYLVKVLSQYPDSLRFASKNSEPSTVVTYLFKLAHQFSSTYKVLRVVGEEHDVMLARLTLFACVRQTLSNGLLLLGITPVDRM</sequence>
<dbReference type="InterPro" id="IPR005148">
    <property type="entry name" value="Arg-tRNA-synth_N"/>
</dbReference>
<dbReference type="PRINTS" id="PR01038">
    <property type="entry name" value="TRNASYNTHARG"/>
</dbReference>
<dbReference type="SMART" id="SM01016">
    <property type="entry name" value="Arg_tRNA_synt_N"/>
    <property type="match status" value="1"/>
</dbReference>
<dbReference type="Pfam" id="PF00750">
    <property type="entry name" value="tRNA-synt_1d"/>
    <property type="match status" value="1"/>
</dbReference>
<dbReference type="Gene3D" id="3.40.50.620">
    <property type="entry name" value="HUPs"/>
    <property type="match status" value="1"/>
</dbReference>
<evidence type="ECO:0000256" key="5">
    <source>
        <dbReference type="ARBA" id="ARBA00022840"/>
    </source>
</evidence>
<evidence type="ECO:0000256" key="10">
    <source>
        <dbReference type="RuleBase" id="RU363038"/>
    </source>
</evidence>
<protein>
    <recommendedName>
        <fullName evidence="2">arginine--tRNA ligase</fullName>
        <ecNumber evidence="2">6.1.1.19</ecNumber>
    </recommendedName>
    <alternativeName>
        <fullName evidence="8">Arginyl-tRNA synthetase</fullName>
    </alternativeName>
</protein>
<dbReference type="GO" id="GO:0032543">
    <property type="term" value="P:mitochondrial translation"/>
    <property type="evidence" value="ECO:0007669"/>
    <property type="project" value="TreeGrafter"/>
</dbReference>
<dbReference type="NCBIfam" id="TIGR00456">
    <property type="entry name" value="argS"/>
    <property type="match status" value="1"/>
</dbReference>
<evidence type="ECO:0000256" key="4">
    <source>
        <dbReference type="ARBA" id="ARBA00022741"/>
    </source>
</evidence>
<dbReference type="PROSITE" id="PS00178">
    <property type="entry name" value="AA_TRNA_LIGASE_I"/>
    <property type="match status" value="1"/>
</dbReference>
<dbReference type="CDD" id="cd07956">
    <property type="entry name" value="Anticodon_Ia_Arg"/>
    <property type="match status" value="1"/>
</dbReference>
<dbReference type="InterPro" id="IPR009080">
    <property type="entry name" value="tRNAsynth_Ia_anticodon-bd"/>
</dbReference>
<organism evidence="13 14">
    <name type="scientific">Kuraishia capsulata CBS 1993</name>
    <dbReference type="NCBI Taxonomy" id="1382522"/>
    <lineage>
        <taxon>Eukaryota</taxon>
        <taxon>Fungi</taxon>
        <taxon>Dikarya</taxon>
        <taxon>Ascomycota</taxon>
        <taxon>Saccharomycotina</taxon>
        <taxon>Pichiomycetes</taxon>
        <taxon>Pichiales</taxon>
        <taxon>Pichiaceae</taxon>
        <taxon>Kuraishia</taxon>
    </lineage>
</organism>
<dbReference type="RefSeq" id="XP_022460902.1">
    <property type="nucleotide sequence ID" value="XM_022606029.1"/>
</dbReference>
<dbReference type="SUPFAM" id="SSF55190">
    <property type="entry name" value="Arginyl-tRNA synthetase (ArgRS), N-terminal 'additional' domain"/>
    <property type="match status" value="1"/>
</dbReference>
<dbReference type="STRING" id="1382522.W6MRC0"/>
<dbReference type="HOGENOM" id="CLU_006406_6_2_1"/>
<evidence type="ECO:0000259" key="11">
    <source>
        <dbReference type="SMART" id="SM00836"/>
    </source>
</evidence>
<dbReference type="FunFam" id="1.10.730.10:FF:000006">
    <property type="entry name" value="Arginyl-tRNA synthetase 2, mitochondrial"/>
    <property type="match status" value="1"/>
</dbReference>
<dbReference type="AlphaFoldDB" id="W6MRC0"/>
<keyword evidence="6 10" id="KW-0648">Protein biosynthesis</keyword>
<keyword evidence="7 10" id="KW-0030">Aminoacyl-tRNA synthetase</keyword>
<dbReference type="Gene3D" id="3.30.1360.70">
    <property type="entry name" value="Arginyl tRNA synthetase N-terminal domain"/>
    <property type="match status" value="1"/>
</dbReference>
<dbReference type="OrthoDB" id="68056at2759"/>
<dbReference type="SMART" id="SM00836">
    <property type="entry name" value="DALR_1"/>
    <property type="match status" value="1"/>
</dbReference>
<comment type="similarity">
    <text evidence="1 10">Belongs to the class-I aminoacyl-tRNA synthetase family.</text>
</comment>
<evidence type="ECO:0000259" key="12">
    <source>
        <dbReference type="SMART" id="SM01016"/>
    </source>
</evidence>
<evidence type="ECO:0000256" key="3">
    <source>
        <dbReference type="ARBA" id="ARBA00022598"/>
    </source>
</evidence>
<evidence type="ECO:0000313" key="14">
    <source>
        <dbReference type="Proteomes" id="UP000019384"/>
    </source>
</evidence>
<dbReference type="GO" id="GO:0005524">
    <property type="term" value="F:ATP binding"/>
    <property type="evidence" value="ECO:0007669"/>
    <property type="project" value="UniProtKB-KW"/>
</dbReference>
<evidence type="ECO:0000256" key="2">
    <source>
        <dbReference type="ARBA" id="ARBA00012837"/>
    </source>
</evidence>
<evidence type="ECO:0000256" key="7">
    <source>
        <dbReference type="ARBA" id="ARBA00023146"/>
    </source>
</evidence>
<dbReference type="GO" id="GO:0004814">
    <property type="term" value="F:arginine-tRNA ligase activity"/>
    <property type="evidence" value="ECO:0007669"/>
    <property type="project" value="UniProtKB-EC"/>
</dbReference>
<dbReference type="PANTHER" id="PTHR11956:SF11">
    <property type="entry name" value="ARGININE--TRNA LIGASE, MITOCHONDRIAL-RELATED"/>
    <property type="match status" value="1"/>
</dbReference>
<reference evidence="13" key="1">
    <citation type="submission" date="2013-12" db="EMBL/GenBank/DDBJ databases">
        <authorList>
            <person name="Genoscope - CEA"/>
        </authorList>
    </citation>
    <scope>NUCLEOTIDE SEQUENCE</scope>
    <source>
        <strain evidence="13">CBS 1993</strain>
    </source>
</reference>
<dbReference type="Proteomes" id="UP000019384">
    <property type="component" value="Unassembled WGS sequence"/>
</dbReference>
<evidence type="ECO:0000313" key="13">
    <source>
        <dbReference type="EMBL" id="CDK28913.1"/>
    </source>
</evidence>
<dbReference type="InterPro" id="IPR014729">
    <property type="entry name" value="Rossmann-like_a/b/a_fold"/>
</dbReference>
<gene>
    <name evidence="13" type="ORF">KUCA_T00004898001</name>
</gene>
<keyword evidence="3 10" id="KW-0436">Ligase</keyword>
<dbReference type="GeneID" id="34522290"/>
<feature type="domain" description="Arginyl tRNA synthetase N-terminal" evidence="12">
    <location>
        <begin position="68"/>
        <end position="148"/>
    </location>
</feature>
<evidence type="ECO:0000256" key="8">
    <source>
        <dbReference type="ARBA" id="ARBA00033033"/>
    </source>
</evidence>
<dbReference type="GO" id="GO:0006420">
    <property type="term" value="P:arginyl-tRNA aminoacylation"/>
    <property type="evidence" value="ECO:0007669"/>
    <property type="project" value="InterPro"/>
</dbReference>
<evidence type="ECO:0000256" key="6">
    <source>
        <dbReference type="ARBA" id="ARBA00022917"/>
    </source>
</evidence>
<dbReference type="Pfam" id="PF05746">
    <property type="entry name" value="DALR_1"/>
    <property type="match status" value="1"/>
</dbReference>
<dbReference type="InterPro" id="IPR001278">
    <property type="entry name" value="Arg-tRNA-ligase"/>
</dbReference>
<comment type="catalytic activity">
    <reaction evidence="9">
        <text>tRNA(Arg) + L-arginine + ATP = L-arginyl-tRNA(Arg) + AMP + diphosphate</text>
        <dbReference type="Rhea" id="RHEA:20301"/>
        <dbReference type="Rhea" id="RHEA-COMP:9658"/>
        <dbReference type="Rhea" id="RHEA-COMP:9673"/>
        <dbReference type="ChEBI" id="CHEBI:30616"/>
        <dbReference type="ChEBI" id="CHEBI:32682"/>
        <dbReference type="ChEBI" id="CHEBI:33019"/>
        <dbReference type="ChEBI" id="CHEBI:78442"/>
        <dbReference type="ChEBI" id="CHEBI:78513"/>
        <dbReference type="ChEBI" id="CHEBI:456215"/>
        <dbReference type="EC" id="6.1.1.19"/>
    </reaction>
</comment>
<dbReference type="GO" id="GO:0005739">
    <property type="term" value="C:mitochondrion"/>
    <property type="evidence" value="ECO:0007669"/>
    <property type="project" value="TreeGrafter"/>
</dbReference>
<keyword evidence="4 10" id="KW-0547">Nucleotide-binding</keyword>
<name>W6MRC0_9ASCO</name>
<dbReference type="InterPro" id="IPR036695">
    <property type="entry name" value="Arg-tRNA-synth_N_sf"/>
</dbReference>
<keyword evidence="14" id="KW-1185">Reference proteome</keyword>
<dbReference type="CDD" id="cd00671">
    <property type="entry name" value="ArgRS_core"/>
    <property type="match status" value="1"/>
</dbReference>
<accession>W6MRC0</accession>
<dbReference type="InterPro" id="IPR035684">
    <property type="entry name" value="ArgRS_core"/>
</dbReference>
<reference evidence="13" key="2">
    <citation type="submission" date="2014-02" db="EMBL/GenBank/DDBJ databases">
        <title>Complete DNA sequence of /Kuraishia capsulata/ illustrates novel genomic features among budding yeasts (/Saccharomycotina/).</title>
        <authorList>
            <person name="Morales L."/>
            <person name="Noel B."/>
            <person name="Porcel B."/>
            <person name="Marcet-Houben M."/>
            <person name="Hullo M-F."/>
            <person name="Sacerdot C."/>
            <person name="Tekaia F."/>
            <person name="Leh-Louis V."/>
            <person name="Despons L."/>
            <person name="Khanna V."/>
            <person name="Aury J-M."/>
            <person name="Barbe V."/>
            <person name="Couloux A."/>
            <person name="Labadie K."/>
            <person name="Pelletier E."/>
            <person name="Souciet J-L."/>
            <person name="Boekhout T."/>
            <person name="Gabaldon T."/>
            <person name="Wincker P."/>
            <person name="Dujon B."/>
        </authorList>
    </citation>
    <scope>NUCLEOTIDE SEQUENCE</scope>
    <source>
        <strain evidence="13">CBS 1993</strain>
    </source>
</reference>
<dbReference type="PANTHER" id="PTHR11956">
    <property type="entry name" value="ARGINYL-TRNA SYNTHETASE"/>
    <property type="match status" value="1"/>
</dbReference>
<dbReference type="InterPro" id="IPR008909">
    <property type="entry name" value="DALR_anticod-bd"/>
</dbReference>
<feature type="domain" description="DALR anticodon binding" evidence="11">
    <location>
        <begin position="528"/>
        <end position="671"/>
    </location>
</feature>
<dbReference type="EC" id="6.1.1.19" evidence="2"/>
<dbReference type="SUPFAM" id="SSF47323">
    <property type="entry name" value="Anticodon-binding domain of a subclass of class I aminoacyl-tRNA synthetases"/>
    <property type="match status" value="1"/>
</dbReference>
<dbReference type="SUPFAM" id="SSF52374">
    <property type="entry name" value="Nucleotidylyl transferase"/>
    <property type="match status" value="1"/>
</dbReference>
<evidence type="ECO:0000256" key="1">
    <source>
        <dbReference type="ARBA" id="ARBA00005594"/>
    </source>
</evidence>
<dbReference type="Gene3D" id="1.10.730.10">
    <property type="entry name" value="Isoleucyl-tRNA Synthetase, Domain 1"/>
    <property type="match status" value="1"/>
</dbReference>
<dbReference type="InterPro" id="IPR001412">
    <property type="entry name" value="aa-tRNA-synth_I_CS"/>
</dbReference>
<evidence type="ECO:0000256" key="9">
    <source>
        <dbReference type="ARBA" id="ARBA00049339"/>
    </source>
</evidence>